<feature type="domain" description="HTH marR-type" evidence="4">
    <location>
        <begin position="1"/>
        <end position="148"/>
    </location>
</feature>
<dbReference type="InterPro" id="IPR036388">
    <property type="entry name" value="WH-like_DNA-bd_sf"/>
</dbReference>
<dbReference type="Proteomes" id="UP000286848">
    <property type="component" value="Unassembled WGS sequence"/>
</dbReference>
<evidence type="ECO:0000256" key="1">
    <source>
        <dbReference type="ARBA" id="ARBA00023015"/>
    </source>
</evidence>
<dbReference type="InterPro" id="IPR039422">
    <property type="entry name" value="MarR/SlyA-like"/>
</dbReference>
<reference evidence="5 6" key="1">
    <citation type="journal article" date="2019" name="Int. J. Syst. Evol. Microbiol.">
        <title>Lactobacillus salitolerans sp. nov., a novel lactic acid bacterium isolated from spent mushroom substrates.</title>
        <authorList>
            <person name="Tohno M."/>
            <person name="Tanizawa Y."/>
            <person name="Kojima Y."/>
            <person name="Sakamoto M."/>
            <person name="Nakamura Y."/>
            <person name="Ohkuma M."/>
            <person name="Kobayashi H."/>
        </authorList>
    </citation>
    <scope>NUCLEOTIDE SEQUENCE [LARGE SCALE GENOMIC DNA]</scope>
    <source>
        <strain evidence="5 6">YK43</strain>
    </source>
</reference>
<comment type="caution">
    <text evidence="5">The sequence shown here is derived from an EMBL/GenBank/DDBJ whole genome shotgun (WGS) entry which is preliminary data.</text>
</comment>
<dbReference type="InterPro" id="IPR036390">
    <property type="entry name" value="WH_DNA-bd_sf"/>
</dbReference>
<sequence length="150" mass="16877">MPHNLLAAVGPQIKVANTLIEKELNNRIASLITEYNLTGPQITLLVYLSEAQGQTVTQKEVADKFVLSHPTIRSIVKRLEKNHLIELGQLANDKRQVTLLLTDQGAQLLAKHINEIRNVMEDVNRKIVGQLSPQETQELLEILAKIKQNF</sequence>
<keyword evidence="3" id="KW-0804">Transcription</keyword>
<proteinExistence type="predicted"/>
<protein>
    <submittedName>
        <fullName evidence="5">MarR family transcriptional regulator</fullName>
    </submittedName>
</protein>
<evidence type="ECO:0000256" key="3">
    <source>
        <dbReference type="ARBA" id="ARBA00023163"/>
    </source>
</evidence>
<name>A0A401IRY8_9LACO</name>
<dbReference type="Pfam" id="PF22381">
    <property type="entry name" value="Staph_reg_Sar_Rot"/>
    <property type="match status" value="1"/>
</dbReference>
<dbReference type="EMBL" id="BFFP01000008">
    <property type="protein sequence ID" value="GBG94303.1"/>
    <property type="molecule type" value="Genomic_DNA"/>
</dbReference>
<dbReference type="InterPro" id="IPR055166">
    <property type="entry name" value="Transc_reg_Sar_Rot_HTH"/>
</dbReference>
<dbReference type="PANTHER" id="PTHR33164:SF43">
    <property type="entry name" value="HTH-TYPE TRANSCRIPTIONAL REPRESSOR YETL"/>
    <property type="match status" value="1"/>
</dbReference>
<evidence type="ECO:0000313" key="5">
    <source>
        <dbReference type="EMBL" id="GBG94303.1"/>
    </source>
</evidence>
<accession>A0A401IRY8</accession>
<dbReference type="PANTHER" id="PTHR33164">
    <property type="entry name" value="TRANSCRIPTIONAL REGULATOR, MARR FAMILY"/>
    <property type="match status" value="1"/>
</dbReference>
<gene>
    <name evidence="5" type="primary">marR</name>
    <name evidence="5" type="ORF">LFYK43_07620</name>
</gene>
<dbReference type="PROSITE" id="PS50995">
    <property type="entry name" value="HTH_MARR_2"/>
    <property type="match status" value="1"/>
</dbReference>
<dbReference type="GO" id="GO:0003677">
    <property type="term" value="F:DNA binding"/>
    <property type="evidence" value="ECO:0007669"/>
    <property type="project" value="UniProtKB-KW"/>
</dbReference>
<keyword evidence="1" id="KW-0805">Transcription regulation</keyword>
<dbReference type="RefSeq" id="WP_124975575.1">
    <property type="nucleotide sequence ID" value="NZ_BFFP01000008.1"/>
</dbReference>
<dbReference type="SMART" id="SM00347">
    <property type="entry name" value="HTH_MARR"/>
    <property type="match status" value="1"/>
</dbReference>
<organism evidence="5 6">
    <name type="scientific">Ligilactobacillus salitolerans</name>
    <dbReference type="NCBI Taxonomy" id="1808352"/>
    <lineage>
        <taxon>Bacteria</taxon>
        <taxon>Bacillati</taxon>
        <taxon>Bacillota</taxon>
        <taxon>Bacilli</taxon>
        <taxon>Lactobacillales</taxon>
        <taxon>Lactobacillaceae</taxon>
        <taxon>Ligilactobacillus</taxon>
    </lineage>
</organism>
<keyword evidence="6" id="KW-1185">Reference proteome</keyword>
<dbReference type="AlphaFoldDB" id="A0A401IRY8"/>
<dbReference type="GO" id="GO:0003700">
    <property type="term" value="F:DNA-binding transcription factor activity"/>
    <property type="evidence" value="ECO:0007669"/>
    <property type="project" value="InterPro"/>
</dbReference>
<dbReference type="Gene3D" id="1.10.10.10">
    <property type="entry name" value="Winged helix-like DNA-binding domain superfamily/Winged helix DNA-binding domain"/>
    <property type="match status" value="1"/>
</dbReference>
<evidence type="ECO:0000256" key="2">
    <source>
        <dbReference type="ARBA" id="ARBA00023125"/>
    </source>
</evidence>
<evidence type="ECO:0000313" key="6">
    <source>
        <dbReference type="Proteomes" id="UP000286848"/>
    </source>
</evidence>
<dbReference type="InterPro" id="IPR000835">
    <property type="entry name" value="HTH_MarR-typ"/>
</dbReference>
<evidence type="ECO:0000259" key="4">
    <source>
        <dbReference type="PROSITE" id="PS50995"/>
    </source>
</evidence>
<keyword evidence="2" id="KW-0238">DNA-binding</keyword>
<dbReference type="SUPFAM" id="SSF46785">
    <property type="entry name" value="Winged helix' DNA-binding domain"/>
    <property type="match status" value="1"/>
</dbReference>
<dbReference type="OrthoDB" id="2289895at2"/>
<dbReference type="GO" id="GO:0006950">
    <property type="term" value="P:response to stress"/>
    <property type="evidence" value="ECO:0007669"/>
    <property type="project" value="TreeGrafter"/>
</dbReference>